<dbReference type="EMBL" id="BGPR01000505">
    <property type="protein sequence ID" value="GBM23897.1"/>
    <property type="molecule type" value="Genomic_DNA"/>
</dbReference>
<protein>
    <recommendedName>
        <fullName evidence="3">Reverse transcriptase domain-containing protein</fullName>
    </recommendedName>
</protein>
<keyword evidence="2" id="KW-1185">Reference proteome</keyword>
<dbReference type="Proteomes" id="UP000499080">
    <property type="component" value="Unassembled WGS sequence"/>
</dbReference>
<evidence type="ECO:0008006" key="3">
    <source>
        <dbReference type="Google" id="ProtNLM"/>
    </source>
</evidence>
<evidence type="ECO:0000313" key="2">
    <source>
        <dbReference type="Proteomes" id="UP000499080"/>
    </source>
</evidence>
<accession>A0A4Y2E597</accession>
<proteinExistence type="predicted"/>
<name>A0A4Y2E597_ARAVE</name>
<dbReference type="OrthoDB" id="6437682at2759"/>
<comment type="caution">
    <text evidence="1">The sequence shown here is derived from an EMBL/GenBank/DDBJ whole genome shotgun (WGS) entry which is preliminary data.</text>
</comment>
<organism evidence="1 2">
    <name type="scientific">Araneus ventricosus</name>
    <name type="common">Orbweaver spider</name>
    <name type="synonym">Epeira ventricosa</name>
    <dbReference type="NCBI Taxonomy" id="182803"/>
    <lineage>
        <taxon>Eukaryota</taxon>
        <taxon>Metazoa</taxon>
        <taxon>Ecdysozoa</taxon>
        <taxon>Arthropoda</taxon>
        <taxon>Chelicerata</taxon>
        <taxon>Arachnida</taxon>
        <taxon>Araneae</taxon>
        <taxon>Araneomorphae</taxon>
        <taxon>Entelegynae</taxon>
        <taxon>Araneoidea</taxon>
        <taxon>Araneidae</taxon>
        <taxon>Araneus</taxon>
    </lineage>
</organism>
<evidence type="ECO:0000313" key="1">
    <source>
        <dbReference type="EMBL" id="GBM23897.1"/>
    </source>
</evidence>
<reference evidence="1 2" key="1">
    <citation type="journal article" date="2019" name="Sci. Rep.">
        <title>Orb-weaving spider Araneus ventricosus genome elucidates the spidroin gene catalogue.</title>
        <authorList>
            <person name="Kono N."/>
            <person name="Nakamura H."/>
            <person name="Ohtoshi R."/>
            <person name="Moran D.A.P."/>
            <person name="Shinohara A."/>
            <person name="Yoshida Y."/>
            <person name="Fujiwara M."/>
            <person name="Mori M."/>
            <person name="Tomita M."/>
            <person name="Arakawa K."/>
        </authorList>
    </citation>
    <scope>NUCLEOTIDE SEQUENCE [LARGE SCALE GENOMIC DNA]</scope>
</reference>
<sequence>MTFILVEESNIEAIKIKLCFCISKLESWCNEWHMDITPQKSNIINLSSRGLPVGFPVLFCGYRIPWSNNVHFLGIQFAATFSFRSHTEQLKTTAFKKLNMIKGLAAHQWGVNTSNLLKICNACITQSIEFGAHTVGMTNKADYAALQTIQNNILRFVFGLPQWTPLAILYKISNEINMKLRFDRKNMAFFVNQFSAREFTAVSGSINEVNSYLQPGFQ</sequence>
<dbReference type="AlphaFoldDB" id="A0A4Y2E597"/>
<gene>
    <name evidence="1" type="ORF">AVEN_208525_1</name>
</gene>